<keyword evidence="5" id="KW-1185">Reference proteome</keyword>
<name>A0A3N6N3N5_NATCH</name>
<feature type="transmembrane region" description="Helical" evidence="2">
    <location>
        <begin position="103"/>
        <end position="126"/>
    </location>
</feature>
<feature type="transmembrane region" description="Helical" evidence="2">
    <location>
        <begin position="183"/>
        <end position="200"/>
    </location>
</feature>
<dbReference type="OrthoDB" id="188294at2157"/>
<dbReference type="Pfam" id="PF26496">
    <property type="entry name" value="DUF8163"/>
    <property type="match status" value="1"/>
</dbReference>
<dbReference type="AlphaFoldDB" id="A0A3N6N3N5"/>
<accession>A0A3N6N3N5</accession>
<keyword evidence="2" id="KW-0812">Transmembrane</keyword>
<proteinExistence type="predicted"/>
<protein>
    <recommendedName>
        <fullName evidence="3">DUF8163 domain-containing protein</fullName>
    </recommendedName>
</protein>
<keyword evidence="2" id="KW-1133">Transmembrane helix</keyword>
<dbReference type="InterPro" id="IPR058477">
    <property type="entry name" value="DUF8163"/>
</dbReference>
<sequence>MIGDRGNSSSDWADSSDDHGGTSDDRGHSNADRDRSGSGREHANENRRNAIEDGGADVGSTVGASIFAWVRDRLETAAALVVVGCFTVAFGPPGALAGITTAIVWYALGVPYALAVGHVLLVVLVAGDFGSGIDVAIVITGFVTLCVVGVGAARASFPEVFVALCAVIGSGAIAWGVSDRSLPIAAAVTLLSLFGASYVLHRYELVALELVPDSNHETTETTPSETEL</sequence>
<dbReference type="Proteomes" id="UP000281431">
    <property type="component" value="Unassembled WGS sequence"/>
</dbReference>
<organism evidence="4 5">
    <name type="scientific">Natrarchaeobius chitinivorans</name>
    <dbReference type="NCBI Taxonomy" id="1679083"/>
    <lineage>
        <taxon>Archaea</taxon>
        <taxon>Methanobacteriati</taxon>
        <taxon>Methanobacteriota</taxon>
        <taxon>Stenosarchaea group</taxon>
        <taxon>Halobacteria</taxon>
        <taxon>Halobacteriales</taxon>
        <taxon>Natrialbaceae</taxon>
        <taxon>Natrarchaeobius</taxon>
    </lineage>
</organism>
<evidence type="ECO:0000313" key="5">
    <source>
        <dbReference type="Proteomes" id="UP000281431"/>
    </source>
</evidence>
<dbReference type="EMBL" id="REFZ01000002">
    <property type="protein sequence ID" value="RQH02277.1"/>
    <property type="molecule type" value="Genomic_DNA"/>
</dbReference>
<feature type="transmembrane region" description="Helical" evidence="2">
    <location>
        <begin position="160"/>
        <end position="177"/>
    </location>
</feature>
<feature type="transmembrane region" description="Helical" evidence="2">
    <location>
        <begin position="132"/>
        <end position="153"/>
    </location>
</feature>
<evidence type="ECO:0000259" key="3">
    <source>
        <dbReference type="Pfam" id="PF26496"/>
    </source>
</evidence>
<keyword evidence="2" id="KW-0472">Membrane</keyword>
<feature type="transmembrane region" description="Helical" evidence="2">
    <location>
        <begin position="77"/>
        <end position="96"/>
    </location>
</feature>
<reference evidence="4 5" key="1">
    <citation type="submission" date="2018-10" db="EMBL/GenBank/DDBJ databases">
        <title>Natrarchaeobius chitinivorans gen. nov., sp. nov., and Natrarchaeobius haloalkaliphilus sp. nov., alkaliphilic, chitin-utilizing haloarchaea from hypersaline alkaline lakes.</title>
        <authorList>
            <person name="Sorokin D.Y."/>
            <person name="Elcheninov A.G."/>
            <person name="Kostrikina N.A."/>
            <person name="Bale N.J."/>
            <person name="Sinninghe Damste J.S."/>
            <person name="Khijniak T.V."/>
            <person name="Kublanov I.V."/>
            <person name="Toshchakov S.V."/>
        </authorList>
    </citation>
    <scope>NUCLEOTIDE SEQUENCE [LARGE SCALE GENOMIC DNA]</scope>
    <source>
        <strain evidence="4 5">AArcht7</strain>
    </source>
</reference>
<evidence type="ECO:0000313" key="4">
    <source>
        <dbReference type="EMBL" id="RQH02277.1"/>
    </source>
</evidence>
<feature type="compositionally biased region" description="Basic and acidic residues" evidence="1">
    <location>
        <begin position="16"/>
        <end position="51"/>
    </location>
</feature>
<evidence type="ECO:0000256" key="1">
    <source>
        <dbReference type="SAM" id="MobiDB-lite"/>
    </source>
</evidence>
<feature type="domain" description="DUF8163" evidence="3">
    <location>
        <begin position="71"/>
        <end position="215"/>
    </location>
</feature>
<comment type="caution">
    <text evidence="4">The sequence shown here is derived from an EMBL/GenBank/DDBJ whole genome shotgun (WGS) entry which is preliminary data.</text>
</comment>
<feature type="region of interest" description="Disordered" evidence="1">
    <location>
        <begin position="1"/>
        <end position="54"/>
    </location>
</feature>
<gene>
    <name evidence="4" type="ORF">EA472_02960</name>
</gene>
<evidence type="ECO:0000256" key="2">
    <source>
        <dbReference type="SAM" id="Phobius"/>
    </source>
</evidence>